<comment type="subcellular location">
    <subcellularLocation>
        <location evidence="3">Cytoplasm</location>
        <location evidence="3">Cell cortex</location>
    </subcellularLocation>
    <subcellularLocation>
        <location evidence="1">Cytoplasm</location>
        <location evidence="1">Cytoskeleton</location>
        <location evidence="1">Microtubule organizing center</location>
        <location evidence="1">Centrosome</location>
    </subcellularLocation>
    <subcellularLocation>
        <location evidence="2">Cytoplasm</location>
        <location evidence="2">Cytoskeleton</location>
        <location evidence="2">Stress fiber</location>
    </subcellularLocation>
    <subcellularLocation>
        <location evidence="4">Cytoplasm</location>
        <location evidence="4">Myofibril</location>
    </subcellularLocation>
</comment>
<evidence type="ECO:0000256" key="4">
    <source>
        <dbReference type="ARBA" id="ARBA00004657"/>
    </source>
</evidence>
<dbReference type="GO" id="GO:0005938">
    <property type="term" value="C:cell cortex"/>
    <property type="evidence" value="ECO:0007669"/>
    <property type="project" value="UniProtKB-SubCell"/>
</dbReference>
<dbReference type="PANTHER" id="PTHR13034">
    <property type="entry name" value="DYNACTIN P62 SUBUNIT"/>
    <property type="match status" value="1"/>
</dbReference>
<evidence type="ECO:0000256" key="11">
    <source>
        <dbReference type="ARBA" id="ARBA00023212"/>
    </source>
</evidence>
<evidence type="ECO:0000256" key="2">
    <source>
        <dbReference type="ARBA" id="ARBA00004529"/>
    </source>
</evidence>
<organism evidence="15 16">
    <name type="scientific">Ditylenchus destructor</name>
    <dbReference type="NCBI Taxonomy" id="166010"/>
    <lineage>
        <taxon>Eukaryota</taxon>
        <taxon>Metazoa</taxon>
        <taxon>Ecdysozoa</taxon>
        <taxon>Nematoda</taxon>
        <taxon>Chromadorea</taxon>
        <taxon>Rhabditida</taxon>
        <taxon>Tylenchina</taxon>
        <taxon>Tylenchomorpha</taxon>
        <taxon>Sphaerularioidea</taxon>
        <taxon>Anguinidae</taxon>
        <taxon>Anguininae</taxon>
        <taxon>Ditylenchus</taxon>
    </lineage>
</organism>
<comment type="subunit">
    <text evidence="14">Subunit of dynactin, a multiprotein complex part of a tripartite complex with dynein and a adapter, such as BICDL1, BICD2 or HOOK3. The dynactin complex is built around ACTR1A/ACTB filament and consists of an actin-related filament composed of a shoulder domain, a pointed end and a barbed end. Its length is defined by its flexible shoulder domain. The soulder is composed of 2 DCTN1 subunits, 4 DCTN2 and 2 DCTN3. The 4 DCNT2 (via N-terminus) bind the ACTR1A filament and act as molecular rulers to determine the length. The pointed end is important for binding dynein-dynactin cargo adapters. Consists of 4 subunits: ACTR10, DCNT4, DCTN5 and DCTN6. The barbed end is composed of a CAPZA1:CAPZB heterodimers, which binds ACTR1A/ACTB filament and dynactin and stabilizes dynactin. Interacts with ATP7B, but not ATP7A, in a copper-dependent manner. Interacts with ANK2; this interaction is required for localization at costameres. Interacts with N4BP2L1.</text>
</comment>
<evidence type="ECO:0000256" key="6">
    <source>
        <dbReference type="ARBA" id="ARBA00022499"/>
    </source>
</evidence>
<evidence type="ECO:0000256" key="14">
    <source>
        <dbReference type="ARBA" id="ARBA00093507"/>
    </source>
</evidence>
<evidence type="ECO:0000256" key="13">
    <source>
        <dbReference type="ARBA" id="ARBA00034864"/>
    </source>
</evidence>
<keyword evidence="5" id="KW-0963">Cytoplasm</keyword>
<evidence type="ECO:0000256" key="8">
    <source>
        <dbReference type="ARBA" id="ARBA00022843"/>
    </source>
</evidence>
<comment type="caution">
    <text evidence="15">The sequence shown here is derived from an EMBL/GenBank/DDBJ whole genome shotgun (WGS) entry which is preliminary data.</text>
</comment>
<evidence type="ECO:0000313" key="16">
    <source>
        <dbReference type="Proteomes" id="UP001201812"/>
    </source>
</evidence>
<dbReference type="GO" id="GO:0001725">
    <property type="term" value="C:stress fiber"/>
    <property type="evidence" value="ECO:0007669"/>
    <property type="project" value="UniProtKB-SubCell"/>
</dbReference>
<evidence type="ECO:0000256" key="5">
    <source>
        <dbReference type="ARBA" id="ARBA00022490"/>
    </source>
</evidence>
<dbReference type="GO" id="GO:0030016">
    <property type="term" value="C:myofibril"/>
    <property type="evidence" value="ECO:0007669"/>
    <property type="project" value="UniProtKB-SubCell"/>
</dbReference>
<dbReference type="Proteomes" id="UP001201812">
    <property type="component" value="Unassembled WGS sequence"/>
</dbReference>
<evidence type="ECO:0000256" key="9">
    <source>
        <dbReference type="ARBA" id="ARBA00022990"/>
    </source>
</evidence>
<dbReference type="Pfam" id="PF05502">
    <property type="entry name" value="Dynactin_p62"/>
    <property type="match status" value="1"/>
</dbReference>
<dbReference type="PANTHER" id="PTHR13034:SF2">
    <property type="entry name" value="DYNACTIN SUBUNIT 4"/>
    <property type="match status" value="1"/>
</dbReference>
<keyword evidence="10" id="KW-0175">Coiled coil</keyword>
<gene>
    <name evidence="15" type="ORF">DdX_06330</name>
</gene>
<comment type="similarity">
    <text evidence="12">Belongs to the dynactin subunit 4 family.</text>
</comment>
<reference evidence="15" key="1">
    <citation type="submission" date="2022-01" db="EMBL/GenBank/DDBJ databases">
        <title>Genome Sequence Resource for Two Populations of Ditylenchus destructor, the Migratory Endoparasitic Phytonematode.</title>
        <authorList>
            <person name="Zhang H."/>
            <person name="Lin R."/>
            <person name="Xie B."/>
        </authorList>
    </citation>
    <scope>NUCLEOTIDE SEQUENCE</scope>
    <source>
        <strain evidence="15">BazhouSP</strain>
    </source>
</reference>
<evidence type="ECO:0000256" key="3">
    <source>
        <dbReference type="ARBA" id="ARBA00004544"/>
    </source>
</evidence>
<keyword evidence="16" id="KW-1185">Reference proteome</keyword>
<protein>
    <recommendedName>
        <fullName evidence="13">Dynactin subunit 4</fullName>
    </recommendedName>
</protein>
<evidence type="ECO:0000256" key="10">
    <source>
        <dbReference type="ARBA" id="ARBA00023054"/>
    </source>
</evidence>
<keyword evidence="6" id="KW-1017">Isopeptide bond</keyword>
<evidence type="ECO:0000313" key="15">
    <source>
        <dbReference type="EMBL" id="KAI1717921.1"/>
    </source>
</evidence>
<evidence type="ECO:0000256" key="7">
    <source>
        <dbReference type="ARBA" id="ARBA00022553"/>
    </source>
</evidence>
<keyword evidence="9" id="KW-0007">Acetylation</keyword>
<dbReference type="InterPro" id="IPR008603">
    <property type="entry name" value="DCTN4"/>
</dbReference>
<dbReference type="EMBL" id="JAKKPZ010000008">
    <property type="protein sequence ID" value="KAI1717921.1"/>
    <property type="molecule type" value="Genomic_DNA"/>
</dbReference>
<name>A0AAD4R909_9BILA</name>
<accession>A0AAD4R909</accession>
<evidence type="ECO:0000256" key="1">
    <source>
        <dbReference type="ARBA" id="ARBA00004300"/>
    </source>
</evidence>
<keyword evidence="7" id="KW-0597">Phosphoprotein</keyword>
<dbReference type="GO" id="GO:0005869">
    <property type="term" value="C:dynactin complex"/>
    <property type="evidence" value="ECO:0007669"/>
    <property type="project" value="InterPro"/>
</dbReference>
<sequence>MTSLLQVNLVKYECSCGSWFPLCQLYYCRKCNQLKCPVCLNEEIDIVFCPHCMENNSNSDAQQKKHRCNICHECPLCTSLLVIRSQGDRHYYLQCNACQWTSRDSGIEDQTSSNHWPEHTNPTEEKLTEVLGMMKSLGSYEKMERSRQTQAMKRLSNLGHLSNDRFGLQTAYNMRKKALSVRPKSTDVRIQPTDAPELDPMIFTNKVDAGKVPSLTQVLNQPLCCESGQLLPPKVKLISRRSLRCVESDMMLYKGEYSPIVVKPRMQCFALDHVPDVRISRAVNIVPDQAFSFFLVVSNNSGFVMKAVMKGECGNHKECFDCSDFSLSITIPSKDDVSDIDDFMETVRDNPTKDADEKVTFTRRHRVGLCVECKPRSDADDTKIDPTTRYAMFLIEFCPVVPPGSTLATQAPPLTDCITRVKVMLGNSLGTVAEPSQDV</sequence>
<keyword evidence="11" id="KW-0206">Cytoskeleton</keyword>
<evidence type="ECO:0000256" key="12">
    <source>
        <dbReference type="ARBA" id="ARBA00034776"/>
    </source>
</evidence>
<dbReference type="GO" id="GO:0005813">
    <property type="term" value="C:centrosome"/>
    <property type="evidence" value="ECO:0007669"/>
    <property type="project" value="UniProtKB-SubCell"/>
</dbReference>
<proteinExistence type="inferred from homology"/>
<dbReference type="AlphaFoldDB" id="A0AAD4R909"/>
<keyword evidence="8" id="KW-0832">Ubl conjugation</keyword>